<dbReference type="PANTHER" id="PTHR31025:SF29">
    <property type="entry name" value="SI:CH211-196P9.1"/>
    <property type="match status" value="1"/>
</dbReference>
<dbReference type="SUPFAM" id="SSF47769">
    <property type="entry name" value="SAM/Pointed domain"/>
    <property type="match status" value="1"/>
</dbReference>
<accession>A0A9P0A1C2</accession>
<organism evidence="3 4">
    <name type="scientific">Bemisia tabaci</name>
    <name type="common">Sweetpotato whitefly</name>
    <name type="synonym">Aleurodes tabaci</name>
    <dbReference type="NCBI Taxonomy" id="7038"/>
    <lineage>
        <taxon>Eukaryota</taxon>
        <taxon>Metazoa</taxon>
        <taxon>Ecdysozoa</taxon>
        <taxon>Arthropoda</taxon>
        <taxon>Hexapoda</taxon>
        <taxon>Insecta</taxon>
        <taxon>Pterygota</taxon>
        <taxon>Neoptera</taxon>
        <taxon>Paraneoptera</taxon>
        <taxon>Hemiptera</taxon>
        <taxon>Sternorrhyncha</taxon>
        <taxon>Aleyrodoidea</taxon>
        <taxon>Aleyrodidae</taxon>
        <taxon>Aleyrodinae</taxon>
        <taxon>Bemisia</taxon>
    </lineage>
</organism>
<dbReference type="Proteomes" id="UP001152759">
    <property type="component" value="Chromosome 1"/>
</dbReference>
<dbReference type="PANTHER" id="PTHR31025">
    <property type="entry name" value="SI:CH211-196P9.1-RELATED"/>
    <property type="match status" value="1"/>
</dbReference>
<dbReference type="Pfam" id="PF00536">
    <property type="entry name" value="SAM_1"/>
    <property type="match status" value="1"/>
</dbReference>
<evidence type="ECO:0000313" key="3">
    <source>
        <dbReference type="EMBL" id="CAH0382054.1"/>
    </source>
</evidence>
<feature type="domain" description="SAM" evidence="2">
    <location>
        <begin position="2"/>
        <end position="49"/>
    </location>
</feature>
<evidence type="ECO:0000313" key="4">
    <source>
        <dbReference type="Proteomes" id="UP001152759"/>
    </source>
</evidence>
<gene>
    <name evidence="3" type="ORF">BEMITA_LOCUS1643</name>
</gene>
<dbReference type="AlphaFoldDB" id="A0A9P0A1C2"/>
<proteinExistence type="predicted"/>
<reference evidence="3" key="1">
    <citation type="submission" date="2021-12" db="EMBL/GenBank/DDBJ databases">
        <authorList>
            <person name="King R."/>
        </authorList>
    </citation>
    <scope>NUCLEOTIDE SEQUENCE</scope>
</reference>
<dbReference type="Gene3D" id="1.10.150.50">
    <property type="entry name" value="Transcription Factor, Ets-1"/>
    <property type="match status" value="1"/>
</dbReference>
<dbReference type="CDD" id="cd09487">
    <property type="entry name" value="SAM_superfamily"/>
    <property type="match status" value="1"/>
</dbReference>
<evidence type="ECO:0000256" key="1">
    <source>
        <dbReference type="SAM" id="MobiDB-lite"/>
    </source>
</evidence>
<evidence type="ECO:0000259" key="2">
    <source>
        <dbReference type="Pfam" id="PF00536"/>
    </source>
</evidence>
<sequence>MFVTKFLGEIGLTQYQETFDENGINSKDLLLLLTDKEVRELIPQMGHRLIFWQAFVKLQSSQIDPKEKDVERESCEEQLEIQMVAPGSADPNTFILPVFEVTTPPQAKPSTPKRPKSSQSPKKVSRRLNLTSPRKGQGVLQGRVTKSPKKAPFAKHPLIDQSTYIEDYDVTKLPEKEKEERIKYITDILETTLDGKTVLRSKEIDRFDDVMRKYLVDCIINHELKTSSNIRILPDKFKYLATAIKIFFPSESPYVYYTPGVSLGKGKKINPRGKLFETYSRKRRVFTSHGLCETSRRKGEAEVIDEEVDVQLTEDDKAATDEIFAWLKLQSDPYEEVESKWKVTADFRIKKFQNSNETAAEYMGRFAALRKDFGQRLLKLDFQFLYPLKEKEFINKWPLIGEKIIDYTKARCQQSSSFKLQIKAKFPTVLTETLCEEERNFAAISLLPFLVKPGELGSKRTYTQAESLDTLIFTVKTPDGLKAALLKRNETRAKAKTPIQPSLIFVGSLPTNFDSYCEVHESLYSASSIIDAIDICFKSFFALNLKYPSACARVWHFIQRYVYNITVRHEKADPNVDLLATHLNLTSE</sequence>
<name>A0A9P0A1C2_BEMTA</name>
<dbReference type="InterPro" id="IPR001660">
    <property type="entry name" value="SAM"/>
</dbReference>
<dbReference type="InterPro" id="IPR013761">
    <property type="entry name" value="SAM/pointed_sf"/>
</dbReference>
<feature type="region of interest" description="Disordered" evidence="1">
    <location>
        <begin position="103"/>
        <end position="152"/>
    </location>
</feature>
<keyword evidence="4" id="KW-1185">Reference proteome</keyword>
<protein>
    <recommendedName>
        <fullName evidence="2">SAM domain-containing protein</fullName>
    </recommendedName>
</protein>
<dbReference type="EMBL" id="OU963862">
    <property type="protein sequence ID" value="CAH0382054.1"/>
    <property type="molecule type" value="Genomic_DNA"/>
</dbReference>